<dbReference type="RefSeq" id="XP_014151305.1">
    <property type="nucleotide sequence ID" value="XM_014295830.1"/>
</dbReference>
<feature type="region of interest" description="Disordered" evidence="1">
    <location>
        <begin position="59"/>
        <end position="92"/>
    </location>
</feature>
<feature type="non-terminal residue" evidence="2">
    <location>
        <position position="1"/>
    </location>
</feature>
<proteinExistence type="predicted"/>
<dbReference type="Proteomes" id="UP000054560">
    <property type="component" value="Unassembled WGS sequence"/>
</dbReference>
<dbReference type="GeneID" id="25910640"/>
<dbReference type="AlphaFoldDB" id="A0A0L0FMY4"/>
<organism evidence="2 3">
    <name type="scientific">Sphaeroforma arctica JP610</name>
    <dbReference type="NCBI Taxonomy" id="667725"/>
    <lineage>
        <taxon>Eukaryota</taxon>
        <taxon>Ichthyosporea</taxon>
        <taxon>Ichthyophonida</taxon>
        <taxon>Sphaeroforma</taxon>
    </lineage>
</organism>
<evidence type="ECO:0000313" key="3">
    <source>
        <dbReference type="Proteomes" id="UP000054560"/>
    </source>
</evidence>
<feature type="compositionally biased region" description="Polar residues" evidence="1">
    <location>
        <begin position="618"/>
        <end position="627"/>
    </location>
</feature>
<name>A0A0L0FMY4_9EUKA</name>
<keyword evidence="3" id="KW-1185">Reference proteome</keyword>
<protein>
    <submittedName>
        <fullName evidence="2">Uncharacterized protein</fullName>
    </submittedName>
</protein>
<accession>A0A0L0FMY4</accession>
<gene>
    <name evidence="2" type="ORF">SARC_10136</name>
</gene>
<evidence type="ECO:0000313" key="2">
    <source>
        <dbReference type="EMBL" id="KNC77403.1"/>
    </source>
</evidence>
<feature type="compositionally biased region" description="Low complexity" evidence="1">
    <location>
        <begin position="629"/>
        <end position="643"/>
    </location>
</feature>
<evidence type="ECO:0000256" key="1">
    <source>
        <dbReference type="SAM" id="MobiDB-lite"/>
    </source>
</evidence>
<dbReference type="EMBL" id="KQ242743">
    <property type="protein sequence ID" value="KNC77403.1"/>
    <property type="molecule type" value="Genomic_DNA"/>
</dbReference>
<feature type="region of interest" description="Disordered" evidence="1">
    <location>
        <begin position="294"/>
        <end position="322"/>
    </location>
</feature>
<reference evidence="2 3" key="1">
    <citation type="submission" date="2011-02" db="EMBL/GenBank/DDBJ databases">
        <title>The Genome Sequence of Sphaeroforma arctica JP610.</title>
        <authorList>
            <consortium name="The Broad Institute Genome Sequencing Platform"/>
            <person name="Russ C."/>
            <person name="Cuomo C."/>
            <person name="Young S.K."/>
            <person name="Zeng Q."/>
            <person name="Gargeya S."/>
            <person name="Alvarado L."/>
            <person name="Berlin A."/>
            <person name="Chapman S.B."/>
            <person name="Chen Z."/>
            <person name="Freedman E."/>
            <person name="Gellesch M."/>
            <person name="Goldberg J."/>
            <person name="Griggs A."/>
            <person name="Gujja S."/>
            <person name="Heilman E."/>
            <person name="Heiman D."/>
            <person name="Howarth C."/>
            <person name="Mehta T."/>
            <person name="Neiman D."/>
            <person name="Pearson M."/>
            <person name="Roberts A."/>
            <person name="Saif S."/>
            <person name="Shea T."/>
            <person name="Shenoy N."/>
            <person name="Sisk P."/>
            <person name="Stolte C."/>
            <person name="Sykes S."/>
            <person name="White J."/>
            <person name="Yandava C."/>
            <person name="Burger G."/>
            <person name="Gray M.W."/>
            <person name="Holland P.W.H."/>
            <person name="King N."/>
            <person name="Lang F.B.F."/>
            <person name="Roger A.J."/>
            <person name="Ruiz-Trillo I."/>
            <person name="Haas B."/>
            <person name="Nusbaum C."/>
            <person name="Birren B."/>
        </authorList>
    </citation>
    <scope>NUCLEOTIDE SEQUENCE [LARGE SCALE GENOMIC DNA]</scope>
    <source>
        <strain evidence="2 3">JP610</strain>
    </source>
</reference>
<sequence>AACETVLFVTSHEPTFECLRESRVSMAVPRPNPSHSTPLSECDTNTTYTLVVWAPSVESDSAEVSDTEEEKEEPSPLQAASPDRKGPRTSSALPATIRIRKPQIIPVGHGVVPPVTYIPSPPDNLERFLGSSVEIPTKAQAPSRSRPKRLTTLPAGHTHVAQERMQDTSTIAEASSTRTLAIPHSASQLTYPLPQEPILAHTPTYGIAETRSYTHTNTAARGGHAHTYDATHAHAHAHAHAHGSSISANAGVASVTALGVAIDRLHTTTPLHTHETRSPTPTLAQPERQGLTVAIPTSPRRTAQLGVEGTGPPRTTSPMSDRLQSRAINVPSPVAAASSDENVADITERLNNRYDSDYGSFNTFFGMGKAMDTETGLAYISEREAMRIPPQAFGGSVQPEGFFTGSLLSQSPECLSEHPASAATSTLDLQYAFLVTSTNHDPAVSHEDAADVQRRMPTRRDIHRNMRGRLESLVHTATEDCKRDVLWDAFVQPITGKTVPELQVTIGDLMQLQKLVHTRVLSEEKPVLKELLRTNVSWNDVTKYIRRATDSQILIFYSDGKRKKSTSTLNTNPASRQSSSTNSIAATAVNIFQSALSNMSAHSSNTFISTGTNNSTGWGLGTSTRRQVPSEGVVVSGSSRSDSTNTIGSTGGSWVLETDVATANDSQTWLGSDNNSSCTLDLDQPDGYSESGSLQGVGVSDVTNVVVLHPTNRDVMLHLDLHPETAGIASEACHPELLLHTRENEMCDEKMALRLEAIDELAAAVVNSMCTYVWSQMM</sequence>
<feature type="region of interest" description="Disordered" evidence="1">
    <location>
        <begin position="618"/>
        <end position="651"/>
    </location>
</feature>
<feature type="compositionally biased region" description="Acidic residues" evidence="1">
    <location>
        <begin position="60"/>
        <end position="72"/>
    </location>
</feature>